<dbReference type="Proteomes" id="UP000736328">
    <property type="component" value="Unassembled WGS sequence"/>
</dbReference>
<accession>A0A933IB36</accession>
<comment type="caution">
    <text evidence="1">The sequence shown here is derived from an EMBL/GenBank/DDBJ whole genome shotgun (WGS) entry which is preliminary data.</text>
</comment>
<sequence>MAVIQESEGNLNYPMVVFGVRSGHINKKDSTLNIEWGGLLEFFPGKGPFYLNLDEGGNSDEEQKGTQFQFNLDVKHQWLINTALDGSLRLRCCFPLFTYPDLSLVLGKNIKGHDIYLEAGQNIRDFNSLYNQGLNGLTLVKTGARLPLTEKTAFVVEAGRSWGYIYAGLGIEF</sequence>
<name>A0A933IB36_UNCT6</name>
<evidence type="ECO:0000313" key="1">
    <source>
        <dbReference type="EMBL" id="MBI4726039.1"/>
    </source>
</evidence>
<organism evidence="1 2">
    <name type="scientific">candidate division TA06 bacterium</name>
    <dbReference type="NCBI Taxonomy" id="2250710"/>
    <lineage>
        <taxon>Bacteria</taxon>
        <taxon>Bacteria division TA06</taxon>
    </lineage>
</organism>
<dbReference type="AlphaFoldDB" id="A0A933IB36"/>
<protein>
    <submittedName>
        <fullName evidence="1">Uncharacterized protein</fullName>
    </submittedName>
</protein>
<gene>
    <name evidence="1" type="ORF">HY768_02240</name>
</gene>
<dbReference type="EMBL" id="JACQXR010000027">
    <property type="protein sequence ID" value="MBI4726039.1"/>
    <property type="molecule type" value="Genomic_DNA"/>
</dbReference>
<evidence type="ECO:0000313" key="2">
    <source>
        <dbReference type="Proteomes" id="UP000736328"/>
    </source>
</evidence>
<proteinExistence type="predicted"/>
<reference evidence="1" key="1">
    <citation type="submission" date="2020-07" db="EMBL/GenBank/DDBJ databases">
        <title>Huge and variable diversity of episymbiotic CPR bacteria and DPANN archaea in groundwater ecosystems.</title>
        <authorList>
            <person name="He C.Y."/>
            <person name="Keren R."/>
            <person name="Whittaker M."/>
            <person name="Farag I.F."/>
            <person name="Doudna J."/>
            <person name="Cate J.H.D."/>
            <person name="Banfield J.F."/>
        </authorList>
    </citation>
    <scope>NUCLEOTIDE SEQUENCE</scope>
    <source>
        <strain evidence="1">NC_groundwater_1520_Pr4_B-0.1um_53_5</strain>
    </source>
</reference>